<dbReference type="GO" id="GO:0004073">
    <property type="term" value="F:aspartate-semialdehyde dehydrogenase activity"/>
    <property type="evidence" value="ECO:0007669"/>
    <property type="project" value="UniProtKB-ARBA"/>
</dbReference>
<dbReference type="NCBIfam" id="TIGR00978">
    <property type="entry name" value="asd_EA"/>
    <property type="match status" value="1"/>
</dbReference>
<dbReference type="Gene3D" id="3.30.360.10">
    <property type="entry name" value="Dihydrodipicolinate Reductase, domain 2"/>
    <property type="match status" value="1"/>
</dbReference>
<dbReference type="InterPro" id="IPR036291">
    <property type="entry name" value="NAD(P)-bd_dom_sf"/>
</dbReference>
<evidence type="ECO:0000313" key="9">
    <source>
        <dbReference type="EMBL" id="EFO80682.1"/>
    </source>
</evidence>
<evidence type="ECO:0000256" key="7">
    <source>
        <dbReference type="PIRSR" id="PIRSR000148-1"/>
    </source>
</evidence>
<feature type="active site" description="Proton acceptor" evidence="7">
    <location>
        <position position="241"/>
    </location>
</feature>
<dbReference type="SMART" id="SM00859">
    <property type="entry name" value="Semialdhyde_dh"/>
    <property type="match status" value="1"/>
</dbReference>
<keyword evidence="2" id="KW-0028">Amino-acid biosynthesis</keyword>
<sequence length="350" mass="37486">MAKLKVAILGATGTVGQRFIQLLDGHPWFEVAALTGSERTAGQTYAEASRWVLDTPMPAAVRDMRIMSEDAALDTPLVFSALPSKTAGVIEARLATAGHIVCSNASDYRMDADVPLLIPEVNPEHLEMIAVQRKQRGWSGAIVTNPNCTATAPTMVLRPLLNAFGVEKVLLVSMQALSGAGYPGVPSYDATENVIPYIGGEEPKVEEEPQKMLGDLVDGRVVPANFTISAHCNRVPVLEGHLVCLSIGLQRKASLEEVLAALSNFRALPQELQLPSAPPQAIVLREEPDRPQPRRDRMTGAGMAAVVGRVRPCALLDYKLVTLGHNTIRGAAGGSILNAELMYAQGMLQS</sequence>
<evidence type="ECO:0000256" key="4">
    <source>
        <dbReference type="ARBA" id="ARBA00022857"/>
    </source>
</evidence>
<dbReference type="HOGENOM" id="CLU_049966_1_0_0"/>
<dbReference type="STRING" id="765420.OSCT_1455"/>
<evidence type="ECO:0000256" key="2">
    <source>
        <dbReference type="ARBA" id="ARBA00022605"/>
    </source>
</evidence>
<protein>
    <submittedName>
        <fullName evidence="9">Aspartate-semialdehyde dehydrogenase</fullName>
    </submittedName>
</protein>
<evidence type="ECO:0000256" key="5">
    <source>
        <dbReference type="ARBA" id="ARBA00023002"/>
    </source>
</evidence>
<comment type="caution">
    <text evidence="9">The sequence shown here is derived from an EMBL/GenBank/DDBJ whole genome shotgun (WGS) entry which is preliminary data.</text>
</comment>
<dbReference type="SUPFAM" id="SSF51735">
    <property type="entry name" value="NAD(P)-binding Rossmann-fold domains"/>
    <property type="match status" value="1"/>
</dbReference>
<dbReference type="GO" id="GO:0050661">
    <property type="term" value="F:NADP binding"/>
    <property type="evidence" value="ECO:0007669"/>
    <property type="project" value="InterPro"/>
</dbReference>
<dbReference type="PANTHER" id="PTHR46718">
    <property type="entry name" value="ASPARTATE-SEMIALDEHYDE DEHYDROGENASE"/>
    <property type="match status" value="1"/>
</dbReference>
<dbReference type="PIRSF" id="PIRSF000148">
    <property type="entry name" value="ASA_dh"/>
    <property type="match status" value="1"/>
</dbReference>
<dbReference type="CDD" id="cd02315">
    <property type="entry name" value="ScASADH_like_N"/>
    <property type="match status" value="1"/>
</dbReference>
<dbReference type="GO" id="GO:0046983">
    <property type="term" value="F:protein dimerization activity"/>
    <property type="evidence" value="ECO:0007669"/>
    <property type="project" value="InterPro"/>
</dbReference>
<keyword evidence="4" id="KW-0521">NADP</keyword>
<dbReference type="SUPFAM" id="SSF55347">
    <property type="entry name" value="Glyceraldehyde-3-phosphate dehydrogenase-like, C-terminal domain"/>
    <property type="match status" value="1"/>
</dbReference>
<proteinExistence type="inferred from homology"/>
<dbReference type="GO" id="GO:0009086">
    <property type="term" value="P:methionine biosynthetic process"/>
    <property type="evidence" value="ECO:0007669"/>
    <property type="project" value="UniProtKB-KW"/>
</dbReference>
<dbReference type="Pfam" id="PF01118">
    <property type="entry name" value="Semialdhyde_dh"/>
    <property type="match status" value="1"/>
</dbReference>
<dbReference type="InterPro" id="IPR051823">
    <property type="entry name" value="ASADH-related"/>
</dbReference>
<name>E1IDQ4_9CHLR</name>
<dbReference type="CDD" id="cd18130">
    <property type="entry name" value="ASADH_C_arch_fung_like"/>
    <property type="match status" value="1"/>
</dbReference>
<reference evidence="9 10" key="1">
    <citation type="journal article" date="2011" name="J. Bacteriol.">
        <title>Draft genome sequence of the anoxygenic filamentous phototrophic bacterium Oscillochloris trichoides subsp. DG-6.</title>
        <authorList>
            <person name="Kuznetsov B.B."/>
            <person name="Ivanovsky R.N."/>
            <person name="Keppen O.I."/>
            <person name="Sukhacheva M.V."/>
            <person name="Bumazhkin B.K."/>
            <person name="Patutina E.O."/>
            <person name="Beletsky A.V."/>
            <person name="Mardanov A.V."/>
            <person name="Baslerov R.V."/>
            <person name="Panteleeva A.N."/>
            <person name="Kolganova T.V."/>
            <person name="Ravin N.V."/>
            <person name="Skryabin K.G."/>
        </authorList>
    </citation>
    <scope>NUCLEOTIDE SEQUENCE [LARGE SCALE GENOMIC DNA]</scope>
    <source>
        <strain evidence="9 10">DG-6</strain>
    </source>
</reference>
<dbReference type="InterPro" id="IPR000534">
    <property type="entry name" value="Semialdehyde_DH_NAD-bd"/>
</dbReference>
<feature type="active site" description="Acyl-thioester intermediate" evidence="7">
    <location>
        <position position="148"/>
    </location>
</feature>
<dbReference type="FunFam" id="3.30.360.10:FF:000016">
    <property type="entry name" value="Probable aspartate-semialdehyde dehydrogenase"/>
    <property type="match status" value="1"/>
</dbReference>
<dbReference type="PANTHER" id="PTHR46718:SF1">
    <property type="entry name" value="ASPARTATE-SEMIALDEHYDE DEHYDROGENASE"/>
    <property type="match status" value="1"/>
</dbReference>
<dbReference type="Pfam" id="PF02774">
    <property type="entry name" value="Semialdhyde_dhC"/>
    <property type="match status" value="1"/>
</dbReference>
<keyword evidence="6" id="KW-0486">Methionine biosynthesis</keyword>
<evidence type="ECO:0000259" key="8">
    <source>
        <dbReference type="SMART" id="SM00859"/>
    </source>
</evidence>
<dbReference type="NCBIfam" id="NF006416">
    <property type="entry name" value="PRK08664.1"/>
    <property type="match status" value="1"/>
</dbReference>
<dbReference type="Gene3D" id="3.40.50.720">
    <property type="entry name" value="NAD(P)-binding Rossmann-like Domain"/>
    <property type="match status" value="1"/>
</dbReference>
<keyword evidence="5" id="KW-0560">Oxidoreductase</keyword>
<dbReference type="AlphaFoldDB" id="E1IDQ4"/>
<keyword evidence="10" id="KW-1185">Reference proteome</keyword>
<dbReference type="GO" id="GO:0051287">
    <property type="term" value="F:NAD binding"/>
    <property type="evidence" value="ECO:0007669"/>
    <property type="project" value="InterPro"/>
</dbReference>
<dbReference type="InterPro" id="IPR012280">
    <property type="entry name" value="Semialdhyde_DH_dimer_dom"/>
</dbReference>
<evidence type="ECO:0000256" key="3">
    <source>
        <dbReference type="ARBA" id="ARBA00022697"/>
    </source>
</evidence>
<dbReference type="eggNOG" id="COG0136">
    <property type="taxonomic scope" value="Bacteria"/>
</dbReference>
<dbReference type="OrthoDB" id="9805684at2"/>
<dbReference type="EMBL" id="ADVR01000043">
    <property type="protein sequence ID" value="EFO80682.1"/>
    <property type="molecule type" value="Genomic_DNA"/>
</dbReference>
<accession>E1IDQ4</accession>
<evidence type="ECO:0000256" key="6">
    <source>
        <dbReference type="ARBA" id="ARBA00023167"/>
    </source>
</evidence>
<evidence type="ECO:0000256" key="1">
    <source>
        <dbReference type="ARBA" id="ARBA00010584"/>
    </source>
</evidence>
<dbReference type="InterPro" id="IPR005676">
    <property type="entry name" value="Asp_semi-ald_DH_pep-lack"/>
</dbReference>
<keyword evidence="3" id="KW-0791">Threonine biosynthesis</keyword>
<evidence type="ECO:0000313" key="10">
    <source>
        <dbReference type="Proteomes" id="UP000054010"/>
    </source>
</evidence>
<gene>
    <name evidence="9" type="ORF">OSCT_1455</name>
</gene>
<feature type="domain" description="Semialdehyde dehydrogenase NAD-binding" evidence="8">
    <location>
        <begin position="5"/>
        <end position="129"/>
    </location>
</feature>
<dbReference type="Proteomes" id="UP000054010">
    <property type="component" value="Unassembled WGS sequence"/>
</dbReference>
<organism evidence="9 10">
    <name type="scientific">Oscillochloris trichoides DG-6</name>
    <dbReference type="NCBI Taxonomy" id="765420"/>
    <lineage>
        <taxon>Bacteria</taxon>
        <taxon>Bacillati</taxon>
        <taxon>Chloroflexota</taxon>
        <taxon>Chloroflexia</taxon>
        <taxon>Chloroflexales</taxon>
        <taxon>Chloroflexineae</taxon>
        <taxon>Oscillochloridaceae</taxon>
        <taxon>Oscillochloris</taxon>
    </lineage>
</organism>
<dbReference type="GO" id="GO:0009088">
    <property type="term" value="P:threonine biosynthetic process"/>
    <property type="evidence" value="ECO:0007669"/>
    <property type="project" value="UniProtKB-KW"/>
</dbReference>
<comment type="similarity">
    <text evidence="1">Belongs to the aspartate-semialdehyde dehydrogenase family.</text>
</comment>